<dbReference type="AlphaFoldDB" id="A0A7S3Q7L0"/>
<gene>
    <name evidence="1" type="ORF">CDEB00056_LOCUS12943</name>
</gene>
<reference evidence="1" key="1">
    <citation type="submission" date="2021-01" db="EMBL/GenBank/DDBJ databases">
        <authorList>
            <person name="Corre E."/>
            <person name="Pelletier E."/>
            <person name="Niang G."/>
            <person name="Scheremetjew M."/>
            <person name="Finn R."/>
            <person name="Kale V."/>
            <person name="Holt S."/>
            <person name="Cochrane G."/>
            <person name="Meng A."/>
            <person name="Brown T."/>
            <person name="Cohen L."/>
        </authorList>
    </citation>
    <scope>NUCLEOTIDE SEQUENCE</scope>
    <source>
        <strain evidence="1">MM31A-1</strain>
    </source>
</reference>
<accession>A0A7S3Q7L0</accession>
<organism evidence="1">
    <name type="scientific">Chaetoceros debilis</name>
    <dbReference type="NCBI Taxonomy" id="122233"/>
    <lineage>
        <taxon>Eukaryota</taxon>
        <taxon>Sar</taxon>
        <taxon>Stramenopiles</taxon>
        <taxon>Ochrophyta</taxon>
        <taxon>Bacillariophyta</taxon>
        <taxon>Coscinodiscophyceae</taxon>
        <taxon>Chaetocerotophycidae</taxon>
        <taxon>Chaetocerotales</taxon>
        <taxon>Chaetocerotaceae</taxon>
        <taxon>Chaetoceros</taxon>
    </lineage>
</organism>
<protein>
    <submittedName>
        <fullName evidence="1">Uncharacterized protein</fullName>
    </submittedName>
</protein>
<evidence type="ECO:0000313" key="1">
    <source>
        <dbReference type="EMBL" id="CAE0468090.1"/>
    </source>
</evidence>
<sequence>MNDFNLPNPGYPHGGILARASTDTIYIIGSTDKIYRMSSPLTIARFSRLRLVVNQPQASTSFVQICYYEEVDQHKLETCQSKCLSVQRGSNDISFDSAFSFRMTKINYIRLRQSGSTGSSLEAHTSVLSGLYFGWEPVPMVDNQDLCTDPNSLTIKSPQGSRCKCFDGFIASTTGRKYQGDLDKCVSCLSIPGCFDDRMHIIASQNEGTCTYVSSSSALGPLIASQSGEASVFSQKLELGDPPFSFLF</sequence>
<name>A0A7S3Q7L0_9STRA</name>
<dbReference type="EMBL" id="HBIO01016800">
    <property type="protein sequence ID" value="CAE0468090.1"/>
    <property type="molecule type" value="Transcribed_RNA"/>
</dbReference>
<proteinExistence type="predicted"/>